<protein>
    <submittedName>
        <fullName evidence="2">Uncharacterized protein</fullName>
    </submittedName>
</protein>
<organism evidence="2 3">
    <name type="scientific">Epichloe bromicola</name>
    <dbReference type="NCBI Taxonomy" id="79588"/>
    <lineage>
        <taxon>Eukaryota</taxon>
        <taxon>Fungi</taxon>
        <taxon>Dikarya</taxon>
        <taxon>Ascomycota</taxon>
        <taxon>Pezizomycotina</taxon>
        <taxon>Sordariomycetes</taxon>
        <taxon>Hypocreomycetidae</taxon>
        <taxon>Hypocreales</taxon>
        <taxon>Clavicipitaceae</taxon>
        <taxon>Epichloe</taxon>
    </lineage>
</organism>
<feature type="coiled-coil region" evidence="1">
    <location>
        <begin position="232"/>
        <end position="259"/>
    </location>
</feature>
<proteinExistence type="predicted"/>
<evidence type="ECO:0000313" key="2">
    <source>
        <dbReference type="EMBL" id="GAB0134531.1"/>
    </source>
</evidence>
<dbReference type="Proteomes" id="UP001562357">
    <property type="component" value="Unassembled WGS sequence"/>
</dbReference>
<sequence>MSNFNPRDPITDPSVFCPRGMYVDNRRSNKVVGFSISNEEDDDAAKSFVFDSSDMKALNRFLSTGRKLQATRAEYLGWLRILDNPAEVSTEVGKEVDILVRTYSSIKKDCEKFEDATWIRIVELAVDIKTYATMSGGKADTSYYVLMLDSIGQYHVENKKSNPDKAKLAELKQSIQFTVDAKLKKLGELQAGTSEALTGLSKFERVCEAHGVAVDANKTSLARQLYTEGSVVQSLGQKIDESVAEINVLQKRIDEQNKIIKNAAKIIVLFPIGSIIGLAQSLAAKNERDKLLKAMEKVKELLDDDRTKTRAATRLLLNLKFISGQVYGLSEEIGPTIKTLQKLQGAWKNMETDLKSIKDLIDFDVGSIPPMLITRPQLQGIVDEWNELKEYASQYIEIAYISDEPKSMTINEYIDELKASMKSIEAMQEEVKG</sequence>
<dbReference type="EMBL" id="BAAFGZ010000083">
    <property type="protein sequence ID" value="GAB0134531.1"/>
    <property type="molecule type" value="Genomic_DNA"/>
</dbReference>
<dbReference type="Gene3D" id="1.20.1170.10">
    <property type="match status" value="1"/>
</dbReference>
<name>A0ABQ0CM82_9HYPO</name>
<keyword evidence="3" id="KW-1185">Reference proteome</keyword>
<reference evidence="3" key="1">
    <citation type="submission" date="2024-06" db="EMBL/GenBank/DDBJ databases">
        <title>Draft Genome Sequences of Epichloe bromicola Strains Isolated from Elymus ciliaris.</title>
        <authorList>
            <consortium name="Epichloe bromicola genome sequencing consortium"/>
            <person name="Miura A."/>
            <person name="Imano S."/>
            <person name="Ashida A."/>
            <person name="Sato I."/>
            <person name="Chiba S."/>
            <person name="Tanaka A."/>
            <person name="Camagna M."/>
            <person name="Takemoto D."/>
        </authorList>
    </citation>
    <scope>NUCLEOTIDE SEQUENCE [LARGE SCALE GENOMIC DNA]</scope>
    <source>
        <strain evidence="3">DP</strain>
    </source>
</reference>
<gene>
    <name evidence="2" type="primary">g2898</name>
    <name evidence="2" type="ORF">EsDP_00002898</name>
</gene>
<accession>A0ABQ0CM82</accession>
<evidence type="ECO:0000313" key="3">
    <source>
        <dbReference type="Proteomes" id="UP001562357"/>
    </source>
</evidence>
<comment type="caution">
    <text evidence="2">The sequence shown here is derived from an EMBL/GenBank/DDBJ whole genome shotgun (WGS) entry which is preliminary data.</text>
</comment>
<dbReference type="CDD" id="cd22656">
    <property type="entry name" value="ClyA_Cry6Aa-like"/>
    <property type="match status" value="1"/>
</dbReference>
<evidence type="ECO:0000256" key="1">
    <source>
        <dbReference type="SAM" id="Coils"/>
    </source>
</evidence>
<keyword evidence="1" id="KW-0175">Coiled coil</keyword>
<dbReference type="SUPFAM" id="SSF58100">
    <property type="entry name" value="Bacterial hemolysins"/>
    <property type="match status" value="1"/>
</dbReference>